<name>A0A8T3A9F4_DENNO</name>
<comment type="caution">
    <text evidence="1">The sequence shown here is derived from an EMBL/GenBank/DDBJ whole genome shotgun (WGS) entry which is preliminary data.</text>
</comment>
<reference evidence="1" key="1">
    <citation type="journal article" date="2022" name="Front. Genet.">
        <title>Chromosome-Scale Assembly of the Dendrobium nobile Genome Provides Insights Into the Molecular Mechanism of the Biosynthesis of the Medicinal Active Ingredient of Dendrobium.</title>
        <authorList>
            <person name="Xu Q."/>
            <person name="Niu S.-C."/>
            <person name="Li K.-L."/>
            <person name="Zheng P.-J."/>
            <person name="Zhang X.-J."/>
            <person name="Jia Y."/>
            <person name="Liu Y."/>
            <person name="Niu Y.-X."/>
            <person name="Yu L.-H."/>
            <person name="Chen D.-F."/>
            <person name="Zhang G.-Q."/>
        </authorList>
    </citation>
    <scope>NUCLEOTIDE SEQUENCE</scope>
    <source>
        <tissue evidence="1">Leaf</tissue>
    </source>
</reference>
<dbReference type="EMBL" id="JAGYWB010000018">
    <property type="protein sequence ID" value="KAI0492664.1"/>
    <property type="molecule type" value="Genomic_DNA"/>
</dbReference>
<dbReference type="SMR" id="A0A8T3A9F4"/>
<evidence type="ECO:0000313" key="2">
    <source>
        <dbReference type="Proteomes" id="UP000829196"/>
    </source>
</evidence>
<sequence length="59" mass="7010">MNATHRCWRNQFTQNKLNSLSIPGTSLAQKQTTKLLKIRTTKQGNLKIERKKVRRRMWA</sequence>
<proteinExistence type="predicted"/>
<gene>
    <name evidence="1" type="ORF">KFK09_026940</name>
</gene>
<dbReference type="Proteomes" id="UP000829196">
    <property type="component" value="Unassembled WGS sequence"/>
</dbReference>
<accession>A0A8T3A9F4</accession>
<organism evidence="1 2">
    <name type="scientific">Dendrobium nobile</name>
    <name type="common">Orchid</name>
    <dbReference type="NCBI Taxonomy" id="94219"/>
    <lineage>
        <taxon>Eukaryota</taxon>
        <taxon>Viridiplantae</taxon>
        <taxon>Streptophyta</taxon>
        <taxon>Embryophyta</taxon>
        <taxon>Tracheophyta</taxon>
        <taxon>Spermatophyta</taxon>
        <taxon>Magnoliopsida</taxon>
        <taxon>Liliopsida</taxon>
        <taxon>Asparagales</taxon>
        <taxon>Orchidaceae</taxon>
        <taxon>Epidendroideae</taxon>
        <taxon>Malaxideae</taxon>
        <taxon>Dendrobiinae</taxon>
        <taxon>Dendrobium</taxon>
    </lineage>
</organism>
<dbReference type="AlphaFoldDB" id="A0A8T3A9F4"/>
<evidence type="ECO:0000313" key="1">
    <source>
        <dbReference type="EMBL" id="KAI0492664.1"/>
    </source>
</evidence>
<keyword evidence="2" id="KW-1185">Reference proteome</keyword>
<protein>
    <submittedName>
        <fullName evidence="1">Uncharacterized protein</fullName>
    </submittedName>
</protein>